<gene>
    <name evidence="2" type="ORF">BLA29_013920</name>
</gene>
<keyword evidence="3" id="KW-1185">Reference proteome</keyword>
<proteinExistence type="predicted"/>
<feature type="transmembrane region" description="Helical" evidence="1">
    <location>
        <begin position="12"/>
        <end position="31"/>
    </location>
</feature>
<name>A0A1Y3BHD9_EURMA</name>
<organism evidence="2 3">
    <name type="scientific">Euroglyphus maynei</name>
    <name type="common">Mayne's house dust mite</name>
    <dbReference type="NCBI Taxonomy" id="6958"/>
    <lineage>
        <taxon>Eukaryota</taxon>
        <taxon>Metazoa</taxon>
        <taxon>Ecdysozoa</taxon>
        <taxon>Arthropoda</taxon>
        <taxon>Chelicerata</taxon>
        <taxon>Arachnida</taxon>
        <taxon>Acari</taxon>
        <taxon>Acariformes</taxon>
        <taxon>Sarcoptiformes</taxon>
        <taxon>Astigmata</taxon>
        <taxon>Psoroptidia</taxon>
        <taxon>Analgoidea</taxon>
        <taxon>Pyroglyphidae</taxon>
        <taxon>Pyroglyphinae</taxon>
        <taxon>Euroglyphus</taxon>
    </lineage>
</organism>
<accession>A0A1Y3BHD9</accession>
<reference evidence="2 3" key="1">
    <citation type="submission" date="2017-03" db="EMBL/GenBank/DDBJ databases">
        <title>Genome Survey of Euroglyphus maynei.</title>
        <authorList>
            <person name="Arlian L.G."/>
            <person name="Morgan M.S."/>
            <person name="Rider S.D."/>
        </authorList>
    </citation>
    <scope>NUCLEOTIDE SEQUENCE [LARGE SCALE GENOMIC DNA]</scope>
    <source>
        <strain evidence="2">Arlian Lab</strain>
        <tissue evidence="2">Whole body</tissue>
    </source>
</reference>
<dbReference type="EMBL" id="MUJZ01022469">
    <property type="protein sequence ID" value="OTF79567.1"/>
    <property type="molecule type" value="Genomic_DNA"/>
</dbReference>
<evidence type="ECO:0000256" key="1">
    <source>
        <dbReference type="SAM" id="Phobius"/>
    </source>
</evidence>
<keyword evidence="1" id="KW-0472">Membrane</keyword>
<dbReference type="Proteomes" id="UP000194236">
    <property type="component" value="Unassembled WGS sequence"/>
</dbReference>
<feature type="non-terminal residue" evidence="2">
    <location>
        <position position="1"/>
    </location>
</feature>
<keyword evidence="1" id="KW-1133">Transmembrane helix</keyword>
<evidence type="ECO:0000313" key="3">
    <source>
        <dbReference type="Proteomes" id="UP000194236"/>
    </source>
</evidence>
<evidence type="ECO:0000313" key="2">
    <source>
        <dbReference type="EMBL" id="OTF79567.1"/>
    </source>
</evidence>
<sequence length="99" mass="11669">PKNFQDEFFFISFSSLISNIFIEIFNFSFFLHSLTIRSGSGSSGLEDMKQRLRFLSRRHTDSSLHASTVRPSRDEVEKWSKSFRDLMANRCTFFLNFIL</sequence>
<keyword evidence="1" id="KW-0812">Transmembrane</keyword>
<dbReference type="AlphaFoldDB" id="A0A1Y3BHD9"/>
<comment type="caution">
    <text evidence="2">The sequence shown here is derived from an EMBL/GenBank/DDBJ whole genome shotgun (WGS) entry which is preliminary data.</text>
</comment>
<protein>
    <submittedName>
        <fullName evidence="2">Uncharacterized protein</fullName>
    </submittedName>
</protein>